<dbReference type="EMBL" id="JH993104">
    <property type="protein sequence ID" value="EKX34717.1"/>
    <property type="molecule type" value="Genomic_DNA"/>
</dbReference>
<dbReference type="GO" id="GO:0008171">
    <property type="term" value="F:O-methyltransferase activity"/>
    <property type="evidence" value="ECO:0007669"/>
    <property type="project" value="TreeGrafter"/>
</dbReference>
<dbReference type="OrthoDB" id="10006218at2759"/>
<dbReference type="NCBIfam" id="TIGR01444">
    <property type="entry name" value="fkbM_fam"/>
    <property type="match status" value="1"/>
</dbReference>
<evidence type="ECO:0000259" key="1">
    <source>
        <dbReference type="Pfam" id="PF05050"/>
    </source>
</evidence>
<reference evidence="3" key="3">
    <citation type="submission" date="2016-03" db="UniProtKB">
        <authorList>
            <consortium name="EnsemblProtists"/>
        </authorList>
    </citation>
    <scope>IDENTIFICATION</scope>
</reference>
<dbReference type="KEGG" id="gtt:GUITHDRAFT_119151"/>
<protein>
    <recommendedName>
        <fullName evidence="1">Methyltransferase FkbM domain-containing protein</fullName>
    </recommendedName>
</protein>
<accession>L1IF63</accession>
<dbReference type="PaxDb" id="55529-EKX34717"/>
<evidence type="ECO:0000313" key="2">
    <source>
        <dbReference type="EMBL" id="EKX34717.1"/>
    </source>
</evidence>
<dbReference type="Gene3D" id="3.40.50.150">
    <property type="entry name" value="Vaccinia Virus protein VP39"/>
    <property type="match status" value="1"/>
</dbReference>
<dbReference type="AlphaFoldDB" id="L1IF63"/>
<keyword evidence="4" id="KW-1185">Reference proteome</keyword>
<reference evidence="4" key="2">
    <citation type="submission" date="2012-11" db="EMBL/GenBank/DDBJ databases">
        <authorList>
            <person name="Kuo A."/>
            <person name="Curtis B.A."/>
            <person name="Tanifuji G."/>
            <person name="Burki F."/>
            <person name="Gruber A."/>
            <person name="Irimia M."/>
            <person name="Maruyama S."/>
            <person name="Arias M.C."/>
            <person name="Ball S.G."/>
            <person name="Gile G.H."/>
            <person name="Hirakawa Y."/>
            <person name="Hopkins J.F."/>
            <person name="Rensing S.A."/>
            <person name="Schmutz J."/>
            <person name="Symeonidi A."/>
            <person name="Elias M."/>
            <person name="Eveleigh R.J."/>
            <person name="Herman E.K."/>
            <person name="Klute M.J."/>
            <person name="Nakayama T."/>
            <person name="Obornik M."/>
            <person name="Reyes-Prieto A."/>
            <person name="Armbrust E.V."/>
            <person name="Aves S.J."/>
            <person name="Beiko R.G."/>
            <person name="Coutinho P."/>
            <person name="Dacks J.B."/>
            <person name="Durnford D.G."/>
            <person name="Fast N.M."/>
            <person name="Green B.R."/>
            <person name="Grisdale C."/>
            <person name="Hempe F."/>
            <person name="Henrissat B."/>
            <person name="Hoppner M.P."/>
            <person name="Ishida K.-I."/>
            <person name="Kim E."/>
            <person name="Koreny L."/>
            <person name="Kroth P.G."/>
            <person name="Liu Y."/>
            <person name="Malik S.-B."/>
            <person name="Maier U.G."/>
            <person name="McRose D."/>
            <person name="Mock T."/>
            <person name="Neilson J.A."/>
            <person name="Onodera N.T."/>
            <person name="Poole A.M."/>
            <person name="Pritham E.J."/>
            <person name="Richards T.A."/>
            <person name="Rocap G."/>
            <person name="Roy S.W."/>
            <person name="Sarai C."/>
            <person name="Schaack S."/>
            <person name="Shirato S."/>
            <person name="Slamovits C.H."/>
            <person name="Spencer D.F."/>
            <person name="Suzuki S."/>
            <person name="Worden A.Z."/>
            <person name="Zauner S."/>
            <person name="Barry K."/>
            <person name="Bell C."/>
            <person name="Bharti A.K."/>
            <person name="Crow J.A."/>
            <person name="Grimwood J."/>
            <person name="Kramer R."/>
            <person name="Lindquist E."/>
            <person name="Lucas S."/>
            <person name="Salamov A."/>
            <person name="McFadden G.I."/>
            <person name="Lane C.E."/>
            <person name="Keeling P.J."/>
            <person name="Gray M.W."/>
            <person name="Grigoriev I.V."/>
            <person name="Archibald J.M."/>
        </authorList>
    </citation>
    <scope>NUCLEOTIDE SEQUENCE</scope>
    <source>
        <strain evidence="4">CCMP2712</strain>
    </source>
</reference>
<dbReference type="GeneID" id="17291460"/>
<dbReference type="Pfam" id="PF05050">
    <property type="entry name" value="Methyltransf_21"/>
    <property type="match status" value="1"/>
</dbReference>
<dbReference type="InterPro" id="IPR053188">
    <property type="entry name" value="FkbM_Methyltransferase"/>
</dbReference>
<dbReference type="RefSeq" id="XP_005821697.1">
    <property type="nucleotide sequence ID" value="XM_005821640.1"/>
</dbReference>
<dbReference type="PANTHER" id="PTHR36973">
    <property type="entry name" value="SLL1456 PROTEIN-RELATED"/>
    <property type="match status" value="1"/>
</dbReference>
<gene>
    <name evidence="2" type="ORF">GUITHDRAFT_119151</name>
</gene>
<dbReference type="InterPro" id="IPR029063">
    <property type="entry name" value="SAM-dependent_MTases_sf"/>
</dbReference>
<dbReference type="PANTHER" id="PTHR36973:SF4">
    <property type="entry name" value="NODULATION PROTEIN"/>
    <property type="match status" value="1"/>
</dbReference>
<dbReference type="Proteomes" id="UP000011087">
    <property type="component" value="Unassembled WGS sequence"/>
</dbReference>
<sequence>MALGMGTTIEEEGRDVDVDAWKQKIAMVNGSRCFVEIIQPNDSPWLPTLFFLGDDLDFRFRVSCDVDGSKKDPPSSQQPVEPSHHLLGVSGTLFIDGDPMANFSFSRPFEENPWLDRTISFEITQWYETNIVIERKTSSSVHTQEPTSEQCQKDVDEGTWEMKYLLSSRTLSIGNKHIAQLQEDGATLLYPSYGQRVVEGEPVEVQMALNRQTFTSTSLSVKVVVGLERSFQASPELKLPALGSPDKALLQVTVAYLPKAGLLPFRVEVETLQDGIIAVVRSFVKVVAKQDIQGGQEQDRTETGPEGLRTIDTTTHLVPEVDTSMFCSRKDSFNVGHTLDDWHKQRGDETFRILSYRDQLDEHSIVVDVGAHAGDWSSSIFTRFRCQVHAFEPLPRHAAMFEERTQHVRPRVQLHRKAISTKGGRMKMLDKGVGSHLLSEGSQVEEEEEEEEEMRVLSVDSLFDELDVRRVDLLKFNVEGEEFDLLARLLDLNMMDRIRNLQVQFHHGLTRADELRQLRARLNETHCLTFWFSSAWENWRSR</sequence>
<dbReference type="InterPro" id="IPR006342">
    <property type="entry name" value="FkbM_mtfrase"/>
</dbReference>
<dbReference type="HOGENOM" id="CLU_502945_0_0_1"/>
<reference evidence="2 4" key="1">
    <citation type="journal article" date="2012" name="Nature">
        <title>Algal genomes reveal evolutionary mosaicism and the fate of nucleomorphs.</title>
        <authorList>
            <consortium name="DOE Joint Genome Institute"/>
            <person name="Curtis B.A."/>
            <person name="Tanifuji G."/>
            <person name="Burki F."/>
            <person name="Gruber A."/>
            <person name="Irimia M."/>
            <person name="Maruyama S."/>
            <person name="Arias M.C."/>
            <person name="Ball S.G."/>
            <person name="Gile G.H."/>
            <person name="Hirakawa Y."/>
            <person name="Hopkins J.F."/>
            <person name="Kuo A."/>
            <person name="Rensing S.A."/>
            <person name="Schmutz J."/>
            <person name="Symeonidi A."/>
            <person name="Elias M."/>
            <person name="Eveleigh R.J."/>
            <person name="Herman E.K."/>
            <person name="Klute M.J."/>
            <person name="Nakayama T."/>
            <person name="Obornik M."/>
            <person name="Reyes-Prieto A."/>
            <person name="Armbrust E.V."/>
            <person name="Aves S.J."/>
            <person name="Beiko R.G."/>
            <person name="Coutinho P."/>
            <person name="Dacks J.B."/>
            <person name="Durnford D.G."/>
            <person name="Fast N.M."/>
            <person name="Green B.R."/>
            <person name="Grisdale C.J."/>
            <person name="Hempel F."/>
            <person name="Henrissat B."/>
            <person name="Hoppner M.P."/>
            <person name="Ishida K."/>
            <person name="Kim E."/>
            <person name="Koreny L."/>
            <person name="Kroth P.G."/>
            <person name="Liu Y."/>
            <person name="Malik S.B."/>
            <person name="Maier U.G."/>
            <person name="McRose D."/>
            <person name="Mock T."/>
            <person name="Neilson J.A."/>
            <person name="Onodera N.T."/>
            <person name="Poole A.M."/>
            <person name="Pritham E.J."/>
            <person name="Richards T.A."/>
            <person name="Rocap G."/>
            <person name="Roy S.W."/>
            <person name="Sarai C."/>
            <person name="Schaack S."/>
            <person name="Shirato S."/>
            <person name="Slamovits C.H."/>
            <person name="Spencer D.F."/>
            <person name="Suzuki S."/>
            <person name="Worden A.Z."/>
            <person name="Zauner S."/>
            <person name="Barry K."/>
            <person name="Bell C."/>
            <person name="Bharti A.K."/>
            <person name="Crow J.A."/>
            <person name="Grimwood J."/>
            <person name="Kramer R."/>
            <person name="Lindquist E."/>
            <person name="Lucas S."/>
            <person name="Salamov A."/>
            <person name="McFadden G.I."/>
            <person name="Lane C.E."/>
            <person name="Keeling P.J."/>
            <person name="Gray M.W."/>
            <person name="Grigoriev I.V."/>
            <person name="Archibald J.M."/>
        </authorList>
    </citation>
    <scope>NUCLEOTIDE SEQUENCE</scope>
    <source>
        <strain evidence="2 4">CCMP2712</strain>
    </source>
</reference>
<organism evidence="2">
    <name type="scientific">Guillardia theta (strain CCMP2712)</name>
    <name type="common">Cryptophyte</name>
    <dbReference type="NCBI Taxonomy" id="905079"/>
    <lineage>
        <taxon>Eukaryota</taxon>
        <taxon>Cryptophyceae</taxon>
        <taxon>Pyrenomonadales</taxon>
        <taxon>Geminigeraceae</taxon>
        <taxon>Guillardia</taxon>
    </lineage>
</organism>
<feature type="domain" description="Methyltransferase FkbM" evidence="1">
    <location>
        <begin position="368"/>
        <end position="517"/>
    </location>
</feature>
<evidence type="ECO:0000313" key="4">
    <source>
        <dbReference type="Proteomes" id="UP000011087"/>
    </source>
</evidence>
<dbReference type="EnsemblProtists" id="EKX34717">
    <property type="protein sequence ID" value="EKX34717"/>
    <property type="gene ID" value="GUITHDRAFT_119151"/>
</dbReference>
<name>L1IF63_GUITC</name>
<evidence type="ECO:0000313" key="3">
    <source>
        <dbReference type="EnsemblProtists" id="EKX34717"/>
    </source>
</evidence>
<proteinExistence type="predicted"/>
<dbReference type="SUPFAM" id="SSF53335">
    <property type="entry name" value="S-adenosyl-L-methionine-dependent methyltransferases"/>
    <property type="match status" value="1"/>
</dbReference>